<proteinExistence type="predicted"/>
<evidence type="ECO:0000313" key="3">
    <source>
        <dbReference type="Proteomes" id="UP000481852"/>
    </source>
</evidence>
<dbReference type="Pfam" id="PF00583">
    <property type="entry name" value="Acetyltransf_1"/>
    <property type="match status" value="1"/>
</dbReference>
<dbReference type="PROSITE" id="PS51186">
    <property type="entry name" value="GNAT"/>
    <property type="match status" value="1"/>
</dbReference>
<evidence type="ECO:0000313" key="2">
    <source>
        <dbReference type="EMBL" id="MSS15231.1"/>
    </source>
</evidence>
<gene>
    <name evidence="2" type="ORF">FYJ35_09325</name>
</gene>
<dbReference type="InterPro" id="IPR000182">
    <property type="entry name" value="GNAT_dom"/>
</dbReference>
<dbReference type="Gene3D" id="3.40.630.30">
    <property type="match status" value="1"/>
</dbReference>
<organism evidence="2 3">
    <name type="scientific">Porcincola intestinalis</name>
    <dbReference type="NCBI Taxonomy" id="2606632"/>
    <lineage>
        <taxon>Bacteria</taxon>
        <taxon>Bacillati</taxon>
        <taxon>Bacillota</taxon>
        <taxon>Clostridia</taxon>
        <taxon>Lachnospirales</taxon>
        <taxon>Lachnospiraceae</taxon>
        <taxon>Porcincola</taxon>
    </lineage>
</organism>
<accession>A0A6L5X4E5</accession>
<comment type="caution">
    <text evidence="2">The sequence shown here is derived from an EMBL/GenBank/DDBJ whole genome shotgun (WGS) entry which is preliminary data.</text>
</comment>
<reference evidence="2 3" key="1">
    <citation type="submission" date="2019-08" db="EMBL/GenBank/DDBJ databases">
        <title>In-depth cultivation of the pig gut microbiome towards novel bacterial diversity and tailored functional studies.</title>
        <authorList>
            <person name="Wylensek D."/>
            <person name="Hitch T.C.A."/>
            <person name="Clavel T."/>
        </authorList>
    </citation>
    <scope>NUCLEOTIDE SEQUENCE [LARGE SCALE GENOMIC DNA]</scope>
    <source>
        <strain evidence="2 3">Oil+RF-744-WCA-WT-11</strain>
    </source>
</reference>
<keyword evidence="2" id="KW-0808">Transferase</keyword>
<keyword evidence="3" id="KW-1185">Reference proteome</keyword>
<dbReference type="InterPro" id="IPR016181">
    <property type="entry name" value="Acyl_CoA_acyltransferase"/>
</dbReference>
<protein>
    <submittedName>
        <fullName evidence="2">GNAT family N-acetyltransferase</fullName>
    </submittedName>
</protein>
<dbReference type="RefSeq" id="WP_154525853.1">
    <property type="nucleotide sequence ID" value="NZ_JAQYJL010000021.1"/>
</dbReference>
<dbReference type="CDD" id="cd04301">
    <property type="entry name" value="NAT_SF"/>
    <property type="match status" value="1"/>
</dbReference>
<dbReference type="PANTHER" id="PTHR43072">
    <property type="entry name" value="N-ACETYLTRANSFERASE"/>
    <property type="match status" value="1"/>
</dbReference>
<sequence>MTHITIRMAMEEDAASIANIMKTVAKNLEDPEIYVTDDEEFICRHIKDQGFTELAECDGGVVGFLIVHIPGNGPENLGRDAGLPDRELPFTAHMESAAVLPAYRGHGIQRMLMMEAEKELRRRGFHYAVGTVSPKNPYSMENCLKLGYLTAAVRNKYGSLLRNIVVKRL</sequence>
<dbReference type="GO" id="GO:0016747">
    <property type="term" value="F:acyltransferase activity, transferring groups other than amino-acyl groups"/>
    <property type="evidence" value="ECO:0007669"/>
    <property type="project" value="InterPro"/>
</dbReference>
<evidence type="ECO:0000259" key="1">
    <source>
        <dbReference type="PROSITE" id="PS51186"/>
    </source>
</evidence>
<dbReference type="Proteomes" id="UP000481852">
    <property type="component" value="Unassembled WGS sequence"/>
</dbReference>
<dbReference type="EMBL" id="VULZ01000009">
    <property type="protein sequence ID" value="MSS15231.1"/>
    <property type="molecule type" value="Genomic_DNA"/>
</dbReference>
<name>A0A6L5X4E5_9FIRM</name>
<dbReference type="AlphaFoldDB" id="A0A6L5X4E5"/>
<feature type="domain" description="N-acetyltransferase" evidence="1">
    <location>
        <begin position="4"/>
        <end position="169"/>
    </location>
</feature>
<dbReference type="SUPFAM" id="SSF55729">
    <property type="entry name" value="Acyl-CoA N-acyltransferases (Nat)"/>
    <property type="match status" value="1"/>
</dbReference>